<feature type="transmembrane region" description="Helical" evidence="7">
    <location>
        <begin position="119"/>
        <end position="141"/>
    </location>
</feature>
<dbReference type="CDD" id="cd06261">
    <property type="entry name" value="TM_PBP2"/>
    <property type="match status" value="1"/>
</dbReference>
<protein>
    <submittedName>
        <fullName evidence="10">Raffinose/stachyose/melibiose transport system permease protein</fullName>
    </submittedName>
</protein>
<evidence type="ECO:0000256" key="1">
    <source>
        <dbReference type="ARBA" id="ARBA00004651"/>
    </source>
</evidence>
<evidence type="ECO:0000256" key="6">
    <source>
        <dbReference type="ARBA" id="ARBA00023136"/>
    </source>
</evidence>
<keyword evidence="11" id="KW-1185">Reference proteome</keyword>
<dbReference type="GO" id="GO:0005886">
    <property type="term" value="C:plasma membrane"/>
    <property type="evidence" value="ECO:0007669"/>
    <property type="project" value="UniProtKB-SubCell"/>
</dbReference>
<feature type="transmembrane region" description="Helical" evidence="7">
    <location>
        <begin position="58"/>
        <end position="80"/>
    </location>
</feature>
<evidence type="ECO:0000256" key="4">
    <source>
        <dbReference type="ARBA" id="ARBA00022692"/>
    </source>
</evidence>
<keyword evidence="2 7" id="KW-0813">Transport</keyword>
<comment type="subcellular location">
    <subcellularLocation>
        <location evidence="1 7">Cell membrane</location>
        <topology evidence="1 7">Multi-pass membrane protein</topology>
    </subcellularLocation>
</comment>
<comment type="similarity">
    <text evidence="7">Belongs to the binding-protein-dependent transport system permease family.</text>
</comment>
<dbReference type="PANTHER" id="PTHR43744:SF8">
    <property type="entry name" value="SN-GLYCEROL-3-PHOSPHATE TRANSPORT SYSTEM PERMEASE PROTEIN UGPE"/>
    <property type="match status" value="1"/>
</dbReference>
<dbReference type="PROSITE" id="PS50928">
    <property type="entry name" value="ABC_TM1"/>
    <property type="match status" value="1"/>
</dbReference>
<keyword evidence="3" id="KW-1003">Cell membrane</keyword>
<evidence type="ECO:0000256" key="5">
    <source>
        <dbReference type="ARBA" id="ARBA00022989"/>
    </source>
</evidence>
<keyword evidence="6 7" id="KW-0472">Membrane</keyword>
<evidence type="ECO:0000313" key="10">
    <source>
        <dbReference type="EMBL" id="SNS68812.1"/>
    </source>
</evidence>
<gene>
    <name evidence="10" type="ORF">SAMN06264365_12144</name>
</gene>
<evidence type="ECO:0000259" key="9">
    <source>
        <dbReference type="PROSITE" id="PS50928"/>
    </source>
</evidence>
<dbReference type="PANTHER" id="PTHR43744">
    <property type="entry name" value="ABC TRANSPORTER PERMEASE PROTEIN MG189-RELATED-RELATED"/>
    <property type="match status" value="1"/>
</dbReference>
<dbReference type="EMBL" id="FZNR01000021">
    <property type="protein sequence ID" value="SNS68812.1"/>
    <property type="molecule type" value="Genomic_DNA"/>
</dbReference>
<feature type="transmembrane region" description="Helical" evidence="7">
    <location>
        <begin position="292"/>
        <end position="310"/>
    </location>
</feature>
<sequence length="324" mass="36003">MTDRTERRRAAPMSDLAGEGQEGMTTETQDPMTLTATRAPQRRTAEKPALRERNPGRFLILTILLVLLLLIVAPLLVVAVNAVKSPADYAANGPLSLPGKLHWQGIVDFWNRVDFGLKLWNSFITSLAVAVLGVILSVLNAYALGIGRVRGRLWFLVFFLIANLLPQEVLVYPLYYLSKQFGLYDSLFSIIIIFTVIQSAFGTYLLTSVYTEFPKELLEAAAIDGAGKWRALWRVVVPVSRPTLAVLFTFFFIWTWNEFFLPLIFLISNDNQTVPVALGVLQGDRMMDATTTSASALIGIIPAMVFFLIFQRTLTRGIAAGAIK</sequence>
<dbReference type="AlphaFoldDB" id="A0A239GJ34"/>
<feature type="compositionally biased region" description="Polar residues" evidence="8">
    <location>
        <begin position="23"/>
        <end position="38"/>
    </location>
</feature>
<evidence type="ECO:0000256" key="8">
    <source>
        <dbReference type="SAM" id="MobiDB-lite"/>
    </source>
</evidence>
<feature type="transmembrane region" description="Helical" evidence="7">
    <location>
        <begin position="153"/>
        <end position="175"/>
    </location>
</feature>
<dbReference type="InterPro" id="IPR035906">
    <property type="entry name" value="MetI-like_sf"/>
</dbReference>
<dbReference type="Pfam" id="PF00528">
    <property type="entry name" value="BPD_transp_1"/>
    <property type="match status" value="1"/>
</dbReference>
<evidence type="ECO:0000313" key="11">
    <source>
        <dbReference type="Proteomes" id="UP000198415"/>
    </source>
</evidence>
<name>A0A239GJ34_9ACTN</name>
<reference evidence="10 11" key="1">
    <citation type="submission" date="2017-06" db="EMBL/GenBank/DDBJ databases">
        <authorList>
            <person name="Kim H.J."/>
            <person name="Triplett B.A."/>
        </authorList>
    </citation>
    <scope>NUCLEOTIDE SEQUENCE [LARGE SCALE GENOMIC DNA]</scope>
    <source>
        <strain evidence="10 11">DSM 43151</strain>
    </source>
</reference>
<evidence type="ECO:0000256" key="2">
    <source>
        <dbReference type="ARBA" id="ARBA00022448"/>
    </source>
</evidence>
<feature type="transmembrane region" description="Helical" evidence="7">
    <location>
        <begin position="187"/>
        <end position="210"/>
    </location>
</feature>
<keyword evidence="5 7" id="KW-1133">Transmembrane helix</keyword>
<dbReference type="SUPFAM" id="SSF161098">
    <property type="entry name" value="MetI-like"/>
    <property type="match status" value="1"/>
</dbReference>
<feature type="transmembrane region" description="Helical" evidence="7">
    <location>
        <begin position="231"/>
        <end position="256"/>
    </location>
</feature>
<feature type="region of interest" description="Disordered" evidence="8">
    <location>
        <begin position="1"/>
        <end position="48"/>
    </location>
</feature>
<dbReference type="Gene3D" id="1.10.3720.10">
    <property type="entry name" value="MetI-like"/>
    <property type="match status" value="1"/>
</dbReference>
<evidence type="ECO:0000256" key="3">
    <source>
        <dbReference type="ARBA" id="ARBA00022475"/>
    </source>
</evidence>
<evidence type="ECO:0000256" key="7">
    <source>
        <dbReference type="RuleBase" id="RU363032"/>
    </source>
</evidence>
<dbReference type="Proteomes" id="UP000198415">
    <property type="component" value="Unassembled WGS sequence"/>
</dbReference>
<dbReference type="GO" id="GO:0055085">
    <property type="term" value="P:transmembrane transport"/>
    <property type="evidence" value="ECO:0007669"/>
    <property type="project" value="InterPro"/>
</dbReference>
<feature type="domain" description="ABC transmembrane type-1" evidence="9">
    <location>
        <begin position="119"/>
        <end position="310"/>
    </location>
</feature>
<accession>A0A239GJ34</accession>
<dbReference type="InterPro" id="IPR000515">
    <property type="entry name" value="MetI-like"/>
</dbReference>
<organism evidence="10 11">
    <name type="scientific">Actinoplanes regularis</name>
    <dbReference type="NCBI Taxonomy" id="52697"/>
    <lineage>
        <taxon>Bacteria</taxon>
        <taxon>Bacillati</taxon>
        <taxon>Actinomycetota</taxon>
        <taxon>Actinomycetes</taxon>
        <taxon>Micromonosporales</taxon>
        <taxon>Micromonosporaceae</taxon>
        <taxon>Actinoplanes</taxon>
    </lineage>
</organism>
<keyword evidence="4 7" id="KW-0812">Transmembrane</keyword>
<proteinExistence type="inferred from homology"/>